<dbReference type="Proteomes" id="UP000317652">
    <property type="component" value="Unassembled WGS sequence"/>
</dbReference>
<evidence type="ECO:0000313" key="2">
    <source>
        <dbReference type="Proteomes" id="UP000317652"/>
    </source>
</evidence>
<dbReference type="RefSeq" id="WP_142981203.1">
    <property type="nucleotide sequence ID" value="NZ_CABGGS010000002.1"/>
</dbReference>
<comment type="caution">
    <text evidence="1">The sequence shown here is derived from an EMBL/GenBank/DDBJ whole genome shotgun (WGS) entry which is preliminary data.</text>
</comment>
<evidence type="ECO:0000313" key="1">
    <source>
        <dbReference type="EMBL" id="VUS28214.1"/>
    </source>
</evidence>
<proteinExistence type="predicted"/>
<organism evidence="1 2">
    <name type="scientific">Klebsiella spallanzanii</name>
    <dbReference type="NCBI Taxonomy" id="2587528"/>
    <lineage>
        <taxon>Bacteria</taxon>
        <taxon>Pseudomonadati</taxon>
        <taxon>Pseudomonadota</taxon>
        <taxon>Gammaproteobacteria</taxon>
        <taxon>Enterobacterales</taxon>
        <taxon>Enterobacteriaceae</taxon>
        <taxon>Klebsiella/Raoultella group</taxon>
        <taxon>Klebsiella</taxon>
    </lineage>
</organism>
<name>A0ABY6V8T7_9ENTR</name>
<dbReference type="Pfam" id="PF15922">
    <property type="entry name" value="YjeJ"/>
    <property type="match status" value="1"/>
</dbReference>
<sequence>MIIKGINTAPIKQGDHLFLMIFKVKDANDSSRIFYMQIATLVDFLILLRSIMIKVSERIIANGDIYKIKAQADIESLTINIPEIVSAEVMQPNPENLVTSLTPKFKDEKFTLIVMLQNEKVITLEINDTQVEFIIMAIQKAIEAIDDKETMQVIGSLLDFLLCYSVDLSNLEYLNYKEIKHEFWKLHLFSDYLTVLYCFETERGKEILAGTVIKTNAQPETQEVESIVQRVAHLTPMLKALQEKYPLCQTFCQRISALPTQVLTKKECLDPLYTFCLKTQGSLKP</sequence>
<reference evidence="1 2" key="1">
    <citation type="submission" date="2019-07" db="EMBL/GenBank/DDBJ databases">
        <authorList>
            <person name="Brisse S."/>
            <person name="Rodrigues C."/>
            <person name="Thorpe H."/>
        </authorList>
    </citation>
    <scope>NUCLEOTIDE SEQUENCE [LARGE SCALE GENOMIC DNA]</scope>
    <source>
        <strain evidence="1">SB6411</strain>
    </source>
</reference>
<dbReference type="InterPro" id="IPR031810">
    <property type="entry name" value="YjeJ-like"/>
</dbReference>
<dbReference type="EMBL" id="CABGGS010000002">
    <property type="protein sequence ID" value="VUS28214.1"/>
    <property type="molecule type" value="Genomic_DNA"/>
</dbReference>
<keyword evidence="2" id="KW-1185">Reference proteome</keyword>
<accession>A0ABY6V8T7</accession>
<gene>
    <name evidence="1" type="ORF">SB6411_04437</name>
</gene>
<protein>
    <submittedName>
        <fullName evidence="1">Uncharacterized protein</fullName>
    </submittedName>
</protein>